<evidence type="ECO:0000313" key="2">
    <source>
        <dbReference type="EMBL" id="KAJ1521163.1"/>
    </source>
</evidence>
<proteinExistence type="predicted"/>
<feature type="compositionally biased region" description="Polar residues" evidence="1">
    <location>
        <begin position="1217"/>
        <end position="1226"/>
    </location>
</feature>
<gene>
    <name evidence="2" type="ORF">ONE63_002858</name>
</gene>
<dbReference type="EMBL" id="JAPTSV010000013">
    <property type="protein sequence ID" value="KAJ1521163.1"/>
    <property type="molecule type" value="Genomic_DNA"/>
</dbReference>
<feature type="compositionally biased region" description="Polar residues" evidence="1">
    <location>
        <begin position="1758"/>
        <end position="1772"/>
    </location>
</feature>
<feature type="region of interest" description="Disordered" evidence="1">
    <location>
        <begin position="1657"/>
        <end position="1772"/>
    </location>
</feature>
<feature type="compositionally biased region" description="Basic residues" evidence="1">
    <location>
        <begin position="99"/>
        <end position="109"/>
    </location>
</feature>
<dbReference type="Proteomes" id="UP001075354">
    <property type="component" value="Chromosome 13"/>
</dbReference>
<feature type="compositionally biased region" description="Polar residues" evidence="1">
    <location>
        <begin position="449"/>
        <end position="462"/>
    </location>
</feature>
<evidence type="ECO:0000256" key="1">
    <source>
        <dbReference type="SAM" id="MobiDB-lite"/>
    </source>
</evidence>
<name>A0AAV7X8K7_9NEOP</name>
<feature type="compositionally biased region" description="Polar residues" evidence="1">
    <location>
        <begin position="1731"/>
        <end position="1743"/>
    </location>
</feature>
<comment type="caution">
    <text evidence="2">The sequence shown here is derived from an EMBL/GenBank/DDBJ whole genome shotgun (WGS) entry which is preliminary data.</text>
</comment>
<feature type="region of interest" description="Disordered" evidence="1">
    <location>
        <begin position="428"/>
        <end position="490"/>
    </location>
</feature>
<feature type="region of interest" description="Disordered" evidence="1">
    <location>
        <begin position="190"/>
        <end position="222"/>
    </location>
</feature>
<feature type="region of interest" description="Disordered" evidence="1">
    <location>
        <begin position="760"/>
        <end position="796"/>
    </location>
</feature>
<feature type="compositionally biased region" description="Basic and acidic residues" evidence="1">
    <location>
        <begin position="1606"/>
        <end position="1620"/>
    </location>
</feature>
<feature type="region of interest" description="Disordered" evidence="1">
    <location>
        <begin position="1606"/>
        <end position="1626"/>
    </location>
</feature>
<feature type="compositionally biased region" description="Acidic residues" evidence="1">
    <location>
        <begin position="1718"/>
        <end position="1729"/>
    </location>
</feature>
<feature type="compositionally biased region" description="Polar residues" evidence="1">
    <location>
        <begin position="1237"/>
        <end position="1255"/>
    </location>
</feature>
<sequence>MANSVAEYVKDDAKLRECWVVVEDCLAGGKYSSSTTSLSEKELIKGDDTNSNTTSCGSHRTFSRSQNQDCLIDKTLIKSKLYPEETVYRKLQIHKVKKPPHLRKSLKKRGSTEASNSSFGVDHVKHRFTTCSILRKPSFLVEDSGIRLPLSLVTKQIDQKICFPIKASEVQESQTPKSCSEMNAKGLIQRVQSSDESEDVEVECEETSDHDKSLTQSSNVKSPIKKKIADTRTLQSNKISFTPAINNCEEAACDIESSSNPQLHEKLVSEDDDVCINEEDKQPNCDNKSIEASSVLSDKVKVTQDEVISESDKIMTNPSCAMPPVGMAVTVAAGYPLLSLQARCVLTCLDKCYGALTPQYAQFCAAVVKSTPGKSTENVILPIEDKNILQFMQIKWNAQSSVKKVALSSLPELKLDIASRHSARVKIGSKKTALNKDSPQKQVYEKDSFQTSNSPAGASKKNSPAREHMGSELICQKQKHDSRKPEESEVADLKLNPILSNLDMNAEKLRPEDCIFEIPRKRARLTLLPFIRSESFSSSNFSKYKIESSMGKMTGSEYNTNATEVPTANAGNAELCTSNLVDFPVPLYDPDDTRGVDGSEPFVEEQTVTRRNRPSHLMHELRRLNVAVFDMTSALEPVVCKFPDICRLGCICGSLAAKPVRDNCGLERCMFFCSCVKVQTSRKDNDQSYTWVQNKAKANLAKEERLFKRTVVRSGKDDLIVVEAKRKRAIKLPERYRADYIADGDLQAIRRFGTKYARKPSCKEEENSGESLNQQKEPTKSILRDPSPSLESWDDTSQDGSVVFKANAQVPSEHHPLKYFNSGTSARTIEYSIKSKEIRQLKQDAFLKTSTCEKIVIPSSVASNDLKRGGTLIGGTVLAADSSCSQIFNPSFMQANDKQFVTLSWDILRRDVDNKTVFIWLQWPNAKLKIHLTKKFVEPSRGCIELQSLHEEFEIPFNLKALKSNYNPTDGEKKCRWIAKCRNQSWIIVGSMEQCSQQISESEEVDILLPHFDSNQQRWWVMDVNQSFDIIYFLEYKKAITKDQISTLLKLSNEYAEGEEKFHRILLNRRRPNMESEPALNPDFGAYSLPGRPTEVILGPYGPHQEPRFQVYVEKVAVNGKGEYKKVPLVYCGGGELVKVNANGVVSLHSGNLPDTYVRGTWYHSFKGGNSELQRSLRPECIDLTETDVQAEDIAHSEQVSQSLDPHSSDEDMAHSEQVSQSVDSCNSDEDDDSYDRLSNASNVGSENIEPTSAGSCAGSFDTEDLESGYEQIGQEHDNNHDVLHSHKDSKELKEEYLIPCAKGIGVLTLTHLPNGVISVPHFTEPGLLQFFHNKKELIKEINILVHHKLACLSRKCSVYLRSNDSCNCVTWQSVFNKEVVSHLPPFSPAIFDGFQMLTKYGLVDLRTADEHAVQKLGKDWIEWLKDDEFRLKLSRWKKKELQDVNEKQQSLTKLLTRSPTSNLSLPQVLDMATQEIAKLKAEDQLLDCESQSQKLLKETLLYSFCRKLNGIPGTVVPQLLENLSLDMLWEVLECMDSRNTHLLEQKVASSLPLKPKESLLHQNGQKYIKCPSTRVLKAADHQIREQYKLQQQQQLKEYVQLSSHHTFEDKARPQKHPIEDTTCSPQVQGEEGLVCRLFPFSRVNISVQENGIQKKMLDSPPSFKVSHTSPGKPPNILRRSKSLHGDTVVPAESLENSSSVQPKHARRKQTFSYSTDSQEEPVFPEDDGASCQTAEATPISDNTLRDELPFPSETDLDNSSSLSPSGKTAQVLQADSMPSLKISSVMARASDLHNAAVQKSNAALSSSQTFDPVSSLRISSVVSGASLLHDAAPDIPSPVKGGVDPSVIRVVPAFSSSPGVTRGNNPSSVLRIVSSASVSLPSFIPLSSVNISALASGNKVMQSRKPIPSPREFSQTRIFKSSFKGIRKLVPLVECKGSKISMPSAVSRNTQMNPLGAHLQQLCSAQGVVQPKTIKIVKDGVNGFVTIPASSLKIVPSSAVTKTPGQSLRAENVSSTQ</sequence>
<feature type="region of interest" description="Disordered" evidence="1">
    <location>
        <begin position="99"/>
        <end position="118"/>
    </location>
</feature>
<protein>
    <submittedName>
        <fullName evidence="2">Uncharacterized protein</fullName>
    </submittedName>
</protein>
<accession>A0AAV7X8K7</accession>
<feature type="compositionally biased region" description="Acidic residues" evidence="1">
    <location>
        <begin position="195"/>
        <end position="206"/>
    </location>
</feature>
<evidence type="ECO:0000313" key="3">
    <source>
        <dbReference type="Proteomes" id="UP001075354"/>
    </source>
</evidence>
<organism evidence="2 3">
    <name type="scientific">Megalurothrips usitatus</name>
    <name type="common">bean blossom thrips</name>
    <dbReference type="NCBI Taxonomy" id="439358"/>
    <lineage>
        <taxon>Eukaryota</taxon>
        <taxon>Metazoa</taxon>
        <taxon>Ecdysozoa</taxon>
        <taxon>Arthropoda</taxon>
        <taxon>Hexapoda</taxon>
        <taxon>Insecta</taxon>
        <taxon>Pterygota</taxon>
        <taxon>Neoptera</taxon>
        <taxon>Paraneoptera</taxon>
        <taxon>Thysanoptera</taxon>
        <taxon>Terebrantia</taxon>
        <taxon>Thripoidea</taxon>
        <taxon>Thripidae</taxon>
        <taxon>Megalurothrips</taxon>
    </lineage>
</organism>
<keyword evidence="3" id="KW-1185">Reference proteome</keyword>
<feature type="region of interest" description="Disordered" evidence="1">
    <location>
        <begin position="1197"/>
        <end position="1261"/>
    </location>
</feature>
<reference evidence="2" key="1">
    <citation type="submission" date="2022-12" db="EMBL/GenBank/DDBJ databases">
        <title>Chromosome-level genome assembly of the bean flower thrips Megalurothrips usitatus.</title>
        <authorList>
            <person name="Ma L."/>
            <person name="Liu Q."/>
            <person name="Li H."/>
            <person name="Cai W."/>
        </authorList>
    </citation>
    <scope>NUCLEOTIDE SEQUENCE</scope>
    <source>
        <strain evidence="2">Cailab_2022a</strain>
    </source>
</reference>